<dbReference type="KEGG" id="frx:F7310_02190"/>
<dbReference type="GO" id="GO:0004784">
    <property type="term" value="F:superoxide dismutase activity"/>
    <property type="evidence" value="ECO:0007669"/>
    <property type="project" value="UniProtKB-EC"/>
</dbReference>
<organism evidence="4 5">
    <name type="scientific">Francisella uliginis</name>
    <dbReference type="NCBI Taxonomy" id="573570"/>
    <lineage>
        <taxon>Bacteria</taxon>
        <taxon>Pseudomonadati</taxon>
        <taxon>Pseudomonadota</taxon>
        <taxon>Gammaproteobacteria</taxon>
        <taxon>Thiotrichales</taxon>
        <taxon>Francisellaceae</taxon>
        <taxon>Francisella</taxon>
    </lineage>
</organism>
<name>A0A1L4BQW6_9GAMM</name>
<feature type="domain" description="Superoxide dismutase copper/zinc binding" evidence="3">
    <location>
        <begin position="52"/>
        <end position="184"/>
    </location>
</feature>
<dbReference type="InterPro" id="IPR024134">
    <property type="entry name" value="SOD_Cu/Zn_/chaperone"/>
</dbReference>
<evidence type="ECO:0000259" key="3">
    <source>
        <dbReference type="Pfam" id="PF00080"/>
    </source>
</evidence>
<dbReference type="GO" id="GO:0005507">
    <property type="term" value="F:copper ion binding"/>
    <property type="evidence" value="ECO:0007669"/>
    <property type="project" value="InterPro"/>
</dbReference>
<accession>A0A1L4BQW6</accession>
<dbReference type="PROSITE" id="PS00087">
    <property type="entry name" value="SOD_CU_ZN_1"/>
    <property type="match status" value="1"/>
</dbReference>
<protein>
    <recommendedName>
        <fullName evidence="2">Superoxide dismutase [Cu-Zn]</fullName>
        <ecNumber evidence="2">1.15.1.1</ecNumber>
    </recommendedName>
</protein>
<comment type="catalytic activity">
    <reaction evidence="2">
        <text>2 superoxide + 2 H(+) = H2O2 + O2</text>
        <dbReference type="Rhea" id="RHEA:20696"/>
        <dbReference type="ChEBI" id="CHEBI:15378"/>
        <dbReference type="ChEBI" id="CHEBI:15379"/>
        <dbReference type="ChEBI" id="CHEBI:16240"/>
        <dbReference type="ChEBI" id="CHEBI:18421"/>
        <dbReference type="EC" id="1.15.1.1"/>
    </reaction>
</comment>
<comment type="cofactor">
    <cofactor evidence="2">
        <name>Zn(2+)</name>
        <dbReference type="ChEBI" id="CHEBI:29105"/>
    </cofactor>
    <text evidence="2">Binds 1 zinc ion per subunit.</text>
</comment>
<dbReference type="AlphaFoldDB" id="A0A1L4BQW6"/>
<dbReference type="RefSeq" id="WP_072711432.1">
    <property type="nucleotide sequence ID" value="NZ_CP016796.1"/>
</dbReference>
<comment type="function">
    <text evidence="2">Destroys radicals which are normally produced within the cells and which are toxic to biological systems.</text>
</comment>
<dbReference type="EC" id="1.15.1.1" evidence="2"/>
<keyword evidence="5" id="KW-1185">Reference proteome</keyword>
<sequence>MTINKSYKILGLGIAIILLTGFSLFEEGSYDRGHDGELIVHMKSTDTGKEVGTITISPYIQNDKQQGMLITPHLYNLPKSGTHGMHIHINPSCADKGKAAGGHWDPQENGKHLGPYNENGHKGDLPVLIVNPNGTANKPVLAPKLDSLEELVGHSLMIHEGSDNYSDNPKPLGGGGKRVWCGVISD</sequence>
<dbReference type="EMBL" id="CP016796">
    <property type="protein sequence ID" value="API86234.1"/>
    <property type="molecule type" value="Genomic_DNA"/>
</dbReference>
<dbReference type="PANTHER" id="PTHR10003">
    <property type="entry name" value="SUPEROXIDE DISMUTASE CU-ZN -RELATED"/>
    <property type="match status" value="1"/>
</dbReference>
<dbReference type="STRING" id="573570.F7310_02190"/>
<dbReference type="InterPro" id="IPR001424">
    <property type="entry name" value="SOD_Cu_Zn_dom"/>
</dbReference>
<keyword evidence="2" id="KW-0186">Copper</keyword>
<reference evidence="4 5" key="1">
    <citation type="journal article" date="2016" name="Appl. Environ. Microbiol.">
        <title>Whole genome relationships among Francisella bacteria of diverse origin define new species and provide specific regions for detection.</title>
        <authorList>
            <person name="Challacombe J.F."/>
            <person name="Petersen J.M."/>
            <person name="Gallegos-Graves V."/>
            <person name="Hodge D."/>
            <person name="Pillai S."/>
            <person name="Kuske C.R."/>
        </authorList>
    </citation>
    <scope>NUCLEOTIDE SEQUENCE [LARGE SCALE GENOMIC DNA]</scope>
    <source>
        <strain evidence="5">TX07-7310</strain>
    </source>
</reference>
<proteinExistence type="inferred from homology"/>
<evidence type="ECO:0000256" key="1">
    <source>
        <dbReference type="ARBA" id="ARBA00010457"/>
    </source>
</evidence>
<comment type="cofactor">
    <cofactor evidence="2">
        <name>Cu cation</name>
        <dbReference type="ChEBI" id="CHEBI:23378"/>
    </cofactor>
    <text evidence="2">Binds 1 copper ion per subunit.</text>
</comment>
<evidence type="ECO:0000313" key="5">
    <source>
        <dbReference type="Proteomes" id="UP000184222"/>
    </source>
</evidence>
<keyword evidence="2" id="KW-0560">Oxidoreductase</keyword>
<keyword evidence="2" id="KW-0479">Metal-binding</keyword>
<dbReference type="InterPro" id="IPR036423">
    <property type="entry name" value="SOD-like_Cu/Zn_dom_sf"/>
</dbReference>
<dbReference type="Proteomes" id="UP000184222">
    <property type="component" value="Chromosome"/>
</dbReference>
<dbReference type="Pfam" id="PF00080">
    <property type="entry name" value="Sod_Cu"/>
    <property type="match status" value="1"/>
</dbReference>
<evidence type="ECO:0000313" key="4">
    <source>
        <dbReference type="EMBL" id="API86234.1"/>
    </source>
</evidence>
<gene>
    <name evidence="4" type="ORF">F7310_02190</name>
</gene>
<dbReference type="Gene3D" id="2.60.40.200">
    <property type="entry name" value="Superoxide dismutase, copper/zinc binding domain"/>
    <property type="match status" value="1"/>
</dbReference>
<comment type="similarity">
    <text evidence="1 2">Belongs to the Cu-Zn superoxide dismutase family.</text>
</comment>
<dbReference type="PROSITE" id="PS00332">
    <property type="entry name" value="SOD_CU_ZN_2"/>
    <property type="match status" value="1"/>
</dbReference>
<dbReference type="OrthoDB" id="5431326at2"/>
<dbReference type="SUPFAM" id="SSF49329">
    <property type="entry name" value="Cu,Zn superoxide dismutase-like"/>
    <property type="match status" value="1"/>
</dbReference>
<dbReference type="InterPro" id="IPR018152">
    <property type="entry name" value="SOD_Cu/Zn_BS"/>
</dbReference>
<keyword evidence="2" id="KW-0862">Zinc</keyword>
<evidence type="ECO:0000256" key="2">
    <source>
        <dbReference type="RuleBase" id="RU000393"/>
    </source>
</evidence>